<dbReference type="InterPro" id="IPR007554">
    <property type="entry name" value="Glycerophosphate_synth"/>
</dbReference>
<dbReference type="SUPFAM" id="SSF53756">
    <property type="entry name" value="UDP-Glycosyltransferase/glycogen phosphorylase"/>
    <property type="match status" value="2"/>
</dbReference>
<keyword evidence="6" id="KW-0777">Teichoic acid biosynthesis</keyword>
<name>A0ABS3HW78_9ENTE</name>
<dbReference type="InterPro" id="IPR043149">
    <property type="entry name" value="TagF_N"/>
</dbReference>
<evidence type="ECO:0000313" key="9">
    <source>
        <dbReference type="EMBL" id="MBO0477437.1"/>
    </source>
</evidence>
<reference evidence="9 10" key="1">
    <citation type="submission" date="2021-03" db="EMBL/GenBank/DDBJ databases">
        <title>Enterococcal diversity collection.</title>
        <authorList>
            <person name="Gilmore M.S."/>
            <person name="Schwartzman J."/>
            <person name="Van Tyne D."/>
            <person name="Martin M."/>
            <person name="Earl A.M."/>
            <person name="Manson A.L."/>
            <person name="Straub T."/>
            <person name="Salamzade R."/>
            <person name="Saavedra J."/>
            <person name="Lebreton F."/>
            <person name="Prichula J."/>
            <person name="Schaufler K."/>
            <person name="Gaca A."/>
            <person name="Sgardioli B."/>
            <person name="Wagenaar J."/>
            <person name="Strong T."/>
        </authorList>
    </citation>
    <scope>NUCLEOTIDE SEQUENCE [LARGE SCALE GENOMIC DNA]</scope>
    <source>
        <strain evidence="9 10">DIV0080</strain>
    </source>
</reference>
<evidence type="ECO:0000256" key="3">
    <source>
        <dbReference type="ARBA" id="ARBA00022475"/>
    </source>
</evidence>
<dbReference type="PANTHER" id="PTHR37316">
    <property type="entry name" value="TEICHOIC ACID GLYCEROL-PHOSPHATE PRIMASE"/>
    <property type="match status" value="1"/>
</dbReference>
<organism evidence="9 10">
    <name type="scientific">Candidatus Vagococcus giribetii</name>
    <dbReference type="NCBI Taxonomy" id="2230876"/>
    <lineage>
        <taxon>Bacteria</taxon>
        <taxon>Bacillati</taxon>
        <taxon>Bacillota</taxon>
        <taxon>Bacilli</taxon>
        <taxon>Lactobacillales</taxon>
        <taxon>Enterococcaceae</taxon>
        <taxon>Vagococcus</taxon>
    </lineage>
</organism>
<evidence type="ECO:0000256" key="1">
    <source>
        <dbReference type="ARBA" id="ARBA00004202"/>
    </source>
</evidence>
<dbReference type="Pfam" id="PF13457">
    <property type="entry name" value="GW"/>
    <property type="match status" value="2"/>
</dbReference>
<evidence type="ECO:0000256" key="5">
    <source>
        <dbReference type="ARBA" id="ARBA00022729"/>
    </source>
</evidence>
<dbReference type="InterPro" id="IPR043148">
    <property type="entry name" value="TagF_C"/>
</dbReference>
<dbReference type="CDD" id="cd03811">
    <property type="entry name" value="GT4_GT28_WabH-like"/>
    <property type="match status" value="1"/>
</dbReference>
<keyword evidence="10" id="KW-1185">Reference proteome</keyword>
<keyword evidence="4" id="KW-0808">Transferase</keyword>
<dbReference type="EMBL" id="JAFLVX010000025">
    <property type="protein sequence ID" value="MBO0477437.1"/>
    <property type="molecule type" value="Genomic_DNA"/>
</dbReference>
<comment type="subcellular location">
    <subcellularLocation>
        <location evidence="1">Cell membrane</location>
        <topology evidence="1">Peripheral membrane protein</topology>
    </subcellularLocation>
</comment>
<dbReference type="Pfam" id="PF04464">
    <property type="entry name" value="Glyphos_transf"/>
    <property type="match status" value="1"/>
</dbReference>
<keyword evidence="5" id="KW-0732">Signal</keyword>
<evidence type="ECO:0000259" key="8">
    <source>
        <dbReference type="PROSITE" id="PS51780"/>
    </source>
</evidence>
<gene>
    <name evidence="9" type="ORF">DOK76_10160</name>
</gene>
<dbReference type="InterPro" id="IPR001296">
    <property type="entry name" value="Glyco_trans_1"/>
</dbReference>
<dbReference type="InterPro" id="IPR051612">
    <property type="entry name" value="Teichoic_Acid_Biosynth"/>
</dbReference>
<dbReference type="PROSITE" id="PS51780">
    <property type="entry name" value="GW"/>
    <property type="match status" value="1"/>
</dbReference>
<dbReference type="Gene3D" id="2.30.30.170">
    <property type="match status" value="1"/>
</dbReference>
<dbReference type="SUPFAM" id="SSF82057">
    <property type="entry name" value="Prokaryotic SH3-related domain"/>
    <property type="match status" value="1"/>
</dbReference>
<dbReference type="Proteomes" id="UP000664857">
    <property type="component" value="Unassembled WGS sequence"/>
</dbReference>
<accession>A0ABS3HW78</accession>
<feature type="domain" description="GW" evidence="8">
    <location>
        <begin position="726"/>
        <end position="804"/>
    </location>
</feature>
<keyword evidence="3" id="KW-1003">Cell membrane</keyword>
<dbReference type="Pfam" id="PF00534">
    <property type="entry name" value="Glycos_transf_1"/>
    <property type="match status" value="1"/>
</dbReference>
<dbReference type="Gene3D" id="3.40.50.2000">
    <property type="entry name" value="Glycogen Phosphorylase B"/>
    <property type="match status" value="1"/>
</dbReference>
<evidence type="ECO:0000313" key="10">
    <source>
        <dbReference type="Proteomes" id="UP000664857"/>
    </source>
</evidence>
<evidence type="ECO:0000256" key="7">
    <source>
        <dbReference type="ARBA" id="ARBA00023136"/>
    </source>
</evidence>
<dbReference type="RefSeq" id="WP_206967407.1">
    <property type="nucleotide sequence ID" value="NZ_JAFLVX010000025.1"/>
</dbReference>
<dbReference type="InterPro" id="IPR025987">
    <property type="entry name" value="GW_dom"/>
</dbReference>
<evidence type="ECO:0000256" key="4">
    <source>
        <dbReference type="ARBA" id="ARBA00022679"/>
    </source>
</evidence>
<proteinExistence type="inferred from homology"/>
<dbReference type="Gene3D" id="3.40.50.12580">
    <property type="match status" value="1"/>
</dbReference>
<sequence length="1184" mass="135776">MGILKKGMRFVGPVVLPKVSQHRKLLDTYTHYFQDESVVENTVLYESRDGKSLTDSPFAIFQYLLKTDKEGTYTHIWTVTNGEELEKVKAMYQDDSRVLFVKRNSDEYLKWLTKAQYLINNSTFQPFVTIKDEQTYINTWHGTPLKTMGFDIPGNPANARNVVRNFFMADYLISPNQHTTEMFLKNYRLNDNYTGKIIETGYPRIDQTWSKDRDGVLKLLFSFGVTLDLSKPIILYSPTCKMGDLAGISDEVKQIQEEMSVIRDRFGKEYNVLIKVHPFLYDKAKTNMDLKPYLIPDIVDTNQLLGVVDCLITDYSSIFFDFLVTDKPILFYCWDDDLYSHKRGKYFEYDELPGPVAFNIEELSQHIEQLPELSKSYAANYKTFKERFTAYDDGHVTSRVVDIIFNQKSLPDVRVIEPNESKKRLLIYPGGMRSNGITSSFLNLVQNIDYDKYSVVCFLDNIRTSDQIKNVLDIPANVSLLFRFDYSNYTVKEYYQDLNAHLHGVKKGKEDKYPEKAYQREIRRLLGKQAFDVAVDFSGYSLHWSKLVLATPASVYNCYLHSDMKLDQERKVNGKKIHKMNLQGIFSVYSRYDSLISVSEAISKVNQEKLSDYAEADKFVYAPNVINIKKILEEPSEAPKKEVVDTEVFIRDGRVLMPEVPHMIRSSRPDSVLGSSREHYFTSDQVEVLGRFIYEGQSYIKISQDHIYLGWLLEEHVEVAPTRVLSTKGINAFGKLNTRAGDAFYSQPVGLESSVVLSDAGNLRNMYVSFVKEVTTQGGTSYLVEIKGKEYGWLPQSKVTFSKKLNGVNHESPNALKKGARVLLGGLTGLSFSKQKKELGTRPFKKESLEAYFYNKKNESLKGFKVPNKETESIDMGIVPMIYVKSLCVNSLGRWYEVLDTTDNVLWVEESSLSLGAMLDEVVVTDMPIYEEAKVKDRLVTVYATMEDALSKKGSSVQGPKEVTVIRRVKTSKLRELVLVEWSDKELWILQEELEMTPKAGIVNGNGEFFSYPSKENYNIVTTGRLSEEKNQVLLVEAFDLFRKEEPASHLYIIGAGPEEENIKKKISDLDLSKQVTLLGQVYYPFHFMRQCDLFALTSIYEGQSMVLLEALTLEIPCVSTDIPACRDVLSNGDYGILTEINDQNGFFKGMLNAKNEEKVYKQFNPYEYNTYALNKFYEHLDKN</sequence>
<dbReference type="InterPro" id="IPR038200">
    <property type="entry name" value="GW_dom_sf"/>
</dbReference>
<dbReference type="PANTHER" id="PTHR37316:SF3">
    <property type="entry name" value="TEICHOIC ACID GLYCEROL-PHOSPHATE TRANSFERASE"/>
    <property type="match status" value="1"/>
</dbReference>
<dbReference type="Gene3D" id="3.40.50.11820">
    <property type="match status" value="1"/>
</dbReference>
<evidence type="ECO:0000256" key="6">
    <source>
        <dbReference type="ARBA" id="ARBA00022944"/>
    </source>
</evidence>
<comment type="similarity">
    <text evidence="2">Belongs to the CDP-glycerol glycerophosphotransferase family.</text>
</comment>
<protein>
    <submittedName>
        <fullName evidence="9">CDP-glycerol glycerophosphotransferase family protein</fullName>
    </submittedName>
</protein>
<keyword evidence="7" id="KW-0472">Membrane</keyword>
<comment type="caution">
    <text evidence="9">The sequence shown here is derived from an EMBL/GenBank/DDBJ whole genome shotgun (WGS) entry which is preliminary data.</text>
</comment>
<evidence type="ECO:0000256" key="2">
    <source>
        <dbReference type="ARBA" id="ARBA00010488"/>
    </source>
</evidence>